<feature type="compositionally biased region" description="Basic and acidic residues" evidence="2">
    <location>
        <begin position="728"/>
        <end position="765"/>
    </location>
</feature>
<feature type="compositionally biased region" description="Acidic residues" evidence="2">
    <location>
        <begin position="1224"/>
        <end position="1235"/>
    </location>
</feature>
<organism evidence="4">
    <name type="scientific">Magallana gigas</name>
    <name type="common">Pacific oyster</name>
    <name type="synonym">Crassostrea gigas</name>
    <dbReference type="NCBI Taxonomy" id="29159"/>
    <lineage>
        <taxon>Eukaryota</taxon>
        <taxon>Metazoa</taxon>
        <taxon>Spiralia</taxon>
        <taxon>Lophotrochozoa</taxon>
        <taxon>Mollusca</taxon>
        <taxon>Bivalvia</taxon>
        <taxon>Autobranchia</taxon>
        <taxon>Pteriomorphia</taxon>
        <taxon>Ostreida</taxon>
        <taxon>Ostreoidea</taxon>
        <taxon>Ostreidae</taxon>
        <taxon>Magallana</taxon>
    </lineage>
</organism>
<feature type="coiled-coil region" evidence="1">
    <location>
        <begin position="300"/>
        <end position="334"/>
    </location>
</feature>
<dbReference type="PANTHER" id="PTHR22045:SF6">
    <property type="entry name" value="PROLINE AND SERINE-RICH PROTEIN 3"/>
    <property type="match status" value="1"/>
</dbReference>
<feature type="compositionally biased region" description="Basic and acidic residues" evidence="2">
    <location>
        <begin position="1184"/>
        <end position="1217"/>
    </location>
</feature>
<feature type="region of interest" description="Disordered" evidence="2">
    <location>
        <begin position="901"/>
        <end position="961"/>
    </location>
</feature>
<feature type="region of interest" description="Disordered" evidence="2">
    <location>
        <begin position="807"/>
        <end position="845"/>
    </location>
</feature>
<name>K1QI98_MAGGI</name>
<proteinExistence type="predicted"/>
<feature type="compositionally biased region" description="Basic and acidic residues" evidence="2">
    <location>
        <begin position="901"/>
        <end position="912"/>
    </location>
</feature>
<feature type="compositionally biased region" description="Basic and acidic residues" evidence="2">
    <location>
        <begin position="989"/>
        <end position="1004"/>
    </location>
</feature>
<gene>
    <name evidence="4" type="ORF">CGI_10004012</name>
</gene>
<dbReference type="PANTHER" id="PTHR22045">
    <property type="entry name" value="PROLINE AND SERINE-RICH PROTEIN 3"/>
    <property type="match status" value="1"/>
</dbReference>
<accession>K1QI98</accession>
<keyword evidence="3" id="KW-0472">Membrane</keyword>
<dbReference type="InterPro" id="IPR037646">
    <property type="entry name" value="PROSER3"/>
</dbReference>
<feature type="compositionally biased region" description="Low complexity" evidence="2">
    <location>
        <begin position="924"/>
        <end position="935"/>
    </location>
</feature>
<evidence type="ECO:0000256" key="2">
    <source>
        <dbReference type="SAM" id="MobiDB-lite"/>
    </source>
</evidence>
<keyword evidence="3" id="KW-1133">Transmembrane helix</keyword>
<protein>
    <submittedName>
        <fullName evidence="4">Uncharacterized protein C19orf55-like protein</fullName>
    </submittedName>
</protein>
<evidence type="ECO:0000256" key="3">
    <source>
        <dbReference type="SAM" id="Phobius"/>
    </source>
</evidence>
<feature type="transmembrane region" description="Helical" evidence="3">
    <location>
        <begin position="180"/>
        <end position="201"/>
    </location>
</feature>
<evidence type="ECO:0000313" key="4">
    <source>
        <dbReference type="EMBL" id="EKC21376.1"/>
    </source>
</evidence>
<feature type="transmembrane region" description="Helical" evidence="3">
    <location>
        <begin position="20"/>
        <end position="38"/>
    </location>
</feature>
<dbReference type="HOGENOM" id="CLU_264029_0_0_1"/>
<feature type="compositionally biased region" description="Basic and acidic residues" evidence="2">
    <location>
        <begin position="696"/>
        <end position="713"/>
    </location>
</feature>
<sequence>MSMKPSTKIVKFMAPGSYSLYIVVLLFAVGFAVFLAAYEKLVSKQLRTVDSAAPAEVTNGHMLKSGPNKRLKKEDTAYVILKLDDLMLVQPYTKMVIFVDFNERNIILENSETEIGDIRRRTTEVLLEVGYMIMGLPLTSPEMTLGALSGRMFYIAEPTGNTTTEKQTQSVDTTKTVSSYGLLILTTILILVQLYTIVFIYNMKQQYEGSGTVFREKSELSTDLPDFPPYYDKEQTAGVTDQQRMLTPPRHLILFGDGTDAKEPLDEKRIKQIETEIEITRNYTKHILEPRIGEEDEKIIKILKDLQSQLQGRLNELQVQINTLRNYYKALEGKDLKMENIILSIEEFVRKEIYDISLYIVVLLFVAVIVVFRVVYDKLKPKQLRAADSTCTVPADVSNGQSLMSGPKQKFSKVDQAYVILKLDDIMLVQPYMQMVIFIDSNERNIILENSETEIGDIRRRTTEVLLEVGCDVFVVYVRDKALDDGSLYHPRLTSIQRHHTLTSLSDTNRVLSLNTTFSEYQRDFLGKEYGDMSLRAKIIKGEECDSHTSPSNGDPFAVKPLPKAYYHPSKHKNLSKTQKKTKILGNPAAEDCKEESQPRGPEDELFLKGGNRYIAKTPPPEDNASSKFDESWPSSERPSSVGLTGTDDKSPYSLQTMLDLYGRKGDYSDIKQTLSFTETDQKEVSGGESSTLQRYIERFRRGEPMSREDRQQQTKASSRDFWWIDPANRESEAVKKQPVRKASERSPPDDISQRLQERADKLLERSVSTVASSDPIVSTDGLGSSLDGSASISSFEEQPYRPVFAKNLDNRPSKTRYPNLDRGHAPYPHPPDTSNFHPRVSRPARPEDDILHQWRVKRRLESARDVAEHTPANKNSFGFLSKQPDQEVLDAKLSEFKERLSGKRTPTEPHRLTGNVRFTPVPNKNLTKNTNTENMQEFEQRDTDSLPTIASPTLGRRGKQTGVEPHLHLMCDLLPCGHSQQFLEKTLKSHTDEKSDQDSKQSKGCESSRTVNGRDKSDSDSAKEKTETGRYRYLQAERPHDDEGAVKTSSKQSDTENDEDHINKRKLKESKEQESSSDKSDSKESSKRKKSPRDKEDSVPKPIECHSPSMKKFESVNTAIGQVIKDRLFTSSLSTVIDSVDISGVDPNRQSVEFTESTRITPHDPCPQSELSPPDPKPPKGLSAHDSKLRDKKSETRKERPAKIVKSESDRRKAERVANVTELENEDSYESDGEFPEDQLLQILRAQRSSYEEKLGHIDKLLAELSPIS</sequence>
<feature type="transmembrane region" description="Helical" evidence="3">
    <location>
        <begin position="129"/>
        <end position="148"/>
    </location>
</feature>
<keyword evidence="3" id="KW-0812">Transmembrane</keyword>
<feature type="compositionally biased region" description="Polar residues" evidence="2">
    <location>
        <begin position="633"/>
        <end position="644"/>
    </location>
</feature>
<reference evidence="4" key="1">
    <citation type="journal article" date="2012" name="Nature">
        <title>The oyster genome reveals stress adaptation and complexity of shell formation.</title>
        <authorList>
            <person name="Zhang G."/>
            <person name="Fang X."/>
            <person name="Guo X."/>
            <person name="Li L."/>
            <person name="Luo R."/>
            <person name="Xu F."/>
            <person name="Yang P."/>
            <person name="Zhang L."/>
            <person name="Wang X."/>
            <person name="Qi H."/>
            <person name="Xiong Z."/>
            <person name="Que H."/>
            <person name="Xie Y."/>
            <person name="Holland P.W."/>
            <person name="Paps J."/>
            <person name="Zhu Y."/>
            <person name="Wu F."/>
            <person name="Chen Y."/>
            <person name="Wang J."/>
            <person name="Peng C."/>
            <person name="Meng J."/>
            <person name="Yang L."/>
            <person name="Liu J."/>
            <person name="Wen B."/>
            <person name="Zhang N."/>
            <person name="Huang Z."/>
            <person name="Zhu Q."/>
            <person name="Feng Y."/>
            <person name="Mount A."/>
            <person name="Hedgecock D."/>
            <person name="Xu Z."/>
            <person name="Liu Y."/>
            <person name="Domazet-Loso T."/>
            <person name="Du Y."/>
            <person name="Sun X."/>
            <person name="Zhang S."/>
            <person name="Liu B."/>
            <person name="Cheng P."/>
            <person name="Jiang X."/>
            <person name="Li J."/>
            <person name="Fan D."/>
            <person name="Wang W."/>
            <person name="Fu W."/>
            <person name="Wang T."/>
            <person name="Wang B."/>
            <person name="Zhang J."/>
            <person name="Peng Z."/>
            <person name="Li Y."/>
            <person name="Li N."/>
            <person name="Wang J."/>
            <person name="Chen M."/>
            <person name="He Y."/>
            <person name="Tan F."/>
            <person name="Song X."/>
            <person name="Zheng Q."/>
            <person name="Huang R."/>
            <person name="Yang H."/>
            <person name="Du X."/>
            <person name="Chen L."/>
            <person name="Yang M."/>
            <person name="Gaffney P.M."/>
            <person name="Wang S."/>
            <person name="Luo L."/>
            <person name="She Z."/>
            <person name="Ming Y."/>
            <person name="Huang W."/>
            <person name="Zhang S."/>
            <person name="Huang B."/>
            <person name="Zhang Y."/>
            <person name="Qu T."/>
            <person name="Ni P."/>
            <person name="Miao G."/>
            <person name="Wang J."/>
            <person name="Wang Q."/>
            <person name="Steinberg C.E."/>
            <person name="Wang H."/>
            <person name="Li N."/>
            <person name="Qian L."/>
            <person name="Zhang G."/>
            <person name="Li Y."/>
            <person name="Yang H."/>
            <person name="Liu X."/>
            <person name="Wang J."/>
            <person name="Yin Y."/>
            <person name="Wang J."/>
        </authorList>
    </citation>
    <scope>NUCLEOTIDE SEQUENCE [LARGE SCALE GENOMIC DNA]</scope>
    <source>
        <strain evidence="4">05x7-T-G4-1.051#20</strain>
    </source>
</reference>
<keyword evidence="1" id="KW-0175">Coiled coil</keyword>
<feature type="region of interest" description="Disordered" evidence="2">
    <location>
        <begin position="1136"/>
        <end position="1235"/>
    </location>
</feature>
<dbReference type="InParanoid" id="K1QI98"/>
<feature type="transmembrane region" description="Helical" evidence="3">
    <location>
        <begin position="356"/>
        <end position="376"/>
    </location>
</feature>
<dbReference type="AlphaFoldDB" id="K1QI98"/>
<feature type="region of interest" description="Disordered" evidence="2">
    <location>
        <begin position="989"/>
        <end position="1113"/>
    </location>
</feature>
<feature type="compositionally biased region" description="Polar residues" evidence="2">
    <location>
        <begin position="767"/>
        <end position="777"/>
    </location>
</feature>
<feature type="region of interest" description="Disordered" evidence="2">
    <location>
        <begin position="679"/>
        <end position="786"/>
    </location>
</feature>
<feature type="compositionally biased region" description="Basic and acidic residues" evidence="2">
    <location>
        <begin position="1013"/>
        <end position="1046"/>
    </location>
</feature>
<feature type="region of interest" description="Disordered" evidence="2">
    <location>
        <begin position="613"/>
        <end position="653"/>
    </location>
</feature>
<feature type="compositionally biased region" description="Basic and acidic residues" evidence="2">
    <location>
        <begin position="1070"/>
        <end position="1086"/>
    </location>
</feature>
<evidence type="ECO:0000256" key="1">
    <source>
        <dbReference type="SAM" id="Coils"/>
    </source>
</evidence>
<dbReference type="EMBL" id="JH816428">
    <property type="protein sequence ID" value="EKC21376.1"/>
    <property type="molecule type" value="Genomic_DNA"/>
</dbReference>
<feature type="compositionally biased region" description="Polar residues" evidence="2">
    <location>
        <begin position="1149"/>
        <end position="1161"/>
    </location>
</feature>